<feature type="domain" description="Peptidoglycan recognition protein family" evidence="4">
    <location>
        <begin position="43"/>
        <end position="198"/>
    </location>
</feature>
<evidence type="ECO:0000256" key="2">
    <source>
        <dbReference type="SAM" id="SignalP"/>
    </source>
</evidence>
<feature type="signal peptide" evidence="2">
    <location>
        <begin position="1"/>
        <end position="29"/>
    </location>
</feature>
<comment type="caution">
    <text evidence="5">The sequence shown here is derived from an EMBL/GenBank/DDBJ whole genome shotgun (WGS) entry which is preliminary data.</text>
</comment>
<dbReference type="InParanoid" id="A0A543B179"/>
<dbReference type="GO" id="GO:0008745">
    <property type="term" value="F:N-acetylmuramoyl-L-alanine amidase activity"/>
    <property type="evidence" value="ECO:0007669"/>
    <property type="project" value="InterPro"/>
</dbReference>
<proteinExistence type="inferred from homology"/>
<keyword evidence="2" id="KW-0732">Signal</keyword>
<name>A0A543B179_9ACTN</name>
<dbReference type="PANTHER" id="PTHR11022">
    <property type="entry name" value="PEPTIDOGLYCAN RECOGNITION PROTEIN"/>
    <property type="match status" value="1"/>
</dbReference>
<evidence type="ECO:0000259" key="3">
    <source>
        <dbReference type="SMART" id="SM00644"/>
    </source>
</evidence>
<dbReference type="GO" id="GO:0009253">
    <property type="term" value="P:peptidoglycan catabolic process"/>
    <property type="evidence" value="ECO:0007669"/>
    <property type="project" value="InterPro"/>
</dbReference>
<dbReference type="InterPro" id="IPR036505">
    <property type="entry name" value="Amidase/PGRP_sf"/>
</dbReference>
<accession>A0A543B179</accession>
<dbReference type="InterPro" id="IPR006311">
    <property type="entry name" value="TAT_signal"/>
</dbReference>
<evidence type="ECO:0000259" key="4">
    <source>
        <dbReference type="SMART" id="SM00701"/>
    </source>
</evidence>
<reference evidence="5 6" key="1">
    <citation type="submission" date="2019-06" db="EMBL/GenBank/DDBJ databases">
        <title>Sequencing the genomes of 1000 actinobacteria strains.</title>
        <authorList>
            <person name="Klenk H.-P."/>
        </authorList>
    </citation>
    <scope>NUCLEOTIDE SEQUENCE [LARGE SCALE GENOMIC DNA]</scope>
    <source>
        <strain evidence="5 6">DSM 45928</strain>
    </source>
</reference>
<organism evidence="5 6">
    <name type="scientific">Stackebrandtia endophytica</name>
    <dbReference type="NCBI Taxonomy" id="1496996"/>
    <lineage>
        <taxon>Bacteria</taxon>
        <taxon>Bacillati</taxon>
        <taxon>Actinomycetota</taxon>
        <taxon>Actinomycetes</taxon>
        <taxon>Glycomycetales</taxon>
        <taxon>Glycomycetaceae</taxon>
        <taxon>Stackebrandtia</taxon>
    </lineage>
</organism>
<dbReference type="InterPro" id="IPR002502">
    <property type="entry name" value="Amidase_domain"/>
</dbReference>
<dbReference type="OrthoDB" id="514320at2"/>
<dbReference type="PANTHER" id="PTHR11022:SF41">
    <property type="entry name" value="PEPTIDOGLYCAN-RECOGNITION PROTEIN LC-RELATED"/>
    <property type="match status" value="1"/>
</dbReference>
<comment type="similarity">
    <text evidence="1">Belongs to the N-acetylmuramoyl-L-alanine amidase 2 family.</text>
</comment>
<dbReference type="AlphaFoldDB" id="A0A543B179"/>
<dbReference type="PROSITE" id="PS51318">
    <property type="entry name" value="TAT"/>
    <property type="match status" value="1"/>
</dbReference>
<evidence type="ECO:0000313" key="6">
    <source>
        <dbReference type="Proteomes" id="UP000317043"/>
    </source>
</evidence>
<evidence type="ECO:0000313" key="5">
    <source>
        <dbReference type="EMBL" id="TQL78569.1"/>
    </source>
</evidence>
<dbReference type="SMART" id="SM00644">
    <property type="entry name" value="Ami_2"/>
    <property type="match status" value="1"/>
</dbReference>
<evidence type="ECO:0000256" key="1">
    <source>
        <dbReference type="ARBA" id="ARBA00007553"/>
    </source>
</evidence>
<dbReference type="CDD" id="cd06583">
    <property type="entry name" value="PGRP"/>
    <property type="match status" value="1"/>
</dbReference>
<protein>
    <submittedName>
        <fullName evidence="5">N-acetylmuramoyl-L-alanine amidase</fullName>
    </submittedName>
</protein>
<dbReference type="InterPro" id="IPR006619">
    <property type="entry name" value="PGRP_domain_met/bac"/>
</dbReference>
<dbReference type="InterPro" id="IPR015510">
    <property type="entry name" value="PGRP"/>
</dbReference>
<feature type="chain" id="PRO_5021742421" evidence="2">
    <location>
        <begin position="30"/>
        <end position="223"/>
    </location>
</feature>
<dbReference type="Proteomes" id="UP000317043">
    <property type="component" value="Unassembled WGS sequence"/>
</dbReference>
<dbReference type="SUPFAM" id="SSF55846">
    <property type="entry name" value="N-acetylmuramoyl-L-alanine amidase-like"/>
    <property type="match status" value="1"/>
</dbReference>
<dbReference type="Pfam" id="PF01510">
    <property type="entry name" value="Amidase_2"/>
    <property type="match status" value="1"/>
</dbReference>
<feature type="domain" description="N-acetylmuramoyl-L-alanine amidase" evidence="3">
    <location>
        <begin position="55"/>
        <end position="204"/>
    </location>
</feature>
<dbReference type="GO" id="GO:0008270">
    <property type="term" value="F:zinc ion binding"/>
    <property type="evidence" value="ECO:0007669"/>
    <property type="project" value="InterPro"/>
</dbReference>
<dbReference type="RefSeq" id="WP_142043205.1">
    <property type="nucleotide sequence ID" value="NZ_JBHTGS010000003.1"/>
</dbReference>
<gene>
    <name evidence="5" type="ORF">FB566_4158</name>
</gene>
<sequence>MPELPKLSRRAVLGGITGLAAAASIPALATTAAANQPSNVSQPTFYSCADWGARPPNGTPRYVATPPNKIIVHHTAFPNVEDYSLEYAFRNSRDIQDLHMDGNGWLDSGQHFTNSRGGYLTEGRHGSLATLLDANGMIEGAHCVGQNTQAIGIENDGSYHLGDQPPQAQWDSLIAFCAYVCFQYGIAATQIYGHQDFNSTLCPGGIHARLPELRDSVQAVLDG</sequence>
<keyword evidence="6" id="KW-1185">Reference proteome</keyword>
<dbReference type="EMBL" id="VFOW01000001">
    <property type="protein sequence ID" value="TQL78569.1"/>
    <property type="molecule type" value="Genomic_DNA"/>
</dbReference>
<dbReference type="SMART" id="SM00701">
    <property type="entry name" value="PGRP"/>
    <property type="match status" value="1"/>
</dbReference>
<dbReference type="Gene3D" id="3.40.80.10">
    <property type="entry name" value="Peptidoglycan recognition protein-like"/>
    <property type="match status" value="1"/>
</dbReference>